<organism evidence="1 2">
    <name type="scientific">Diceros bicornis minor</name>
    <name type="common">South-central black rhinoceros</name>
    <dbReference type="NCBI Taxonomy" id="77932"/>
    <lineage>
        <taxon>Eukaryota</taxon>
        <taxon>Metazoa</taxon>
        <taxon>Chordata</taxon>
        <taxon>Craniata</taxon>
        <taxon>Vertebrata</taxon>
        <taxon>Euteleostomi</taxon>
        <taxon>Mammalia</taxon>
        <taxon>Eutheria</taxon>
        <taxon>Laurasiatheria</taxon>
        <taxon>Perissodactyla</taxon>
        <taxon>Rhinocerotidae</taxon>
        <taxon>Diceros</taxon>
    </lineage>
</organism>
<sequence>MESSPFISLCWHPHRLQEDLPNYCFRCISPHPPCSQTFLFFHPNTFLKGHSSQESRLPHICHYSENQIPGSTVSLSSSLLANCFSHTCQPRVTHRSRRGGILVQLLPWFGQACPERRNMAFLLPHNSAHNSCSRDDPNCALSISLLLSSD</sequence>
<proteinExistence type="predicted"/>
<dbReference type="AlphaFoldDB" id="A0A7J7EA41"/>
<reference evidence="1 2" key="1">
    <citation type="journal article" date="2020" name="Mol. Biol. Evol.">
        <title>Interspecific Gene Flow and the Evolution of Specialization in Black and White Rhinoceros.</title>
        <authorList>
            <person name="Moodley Y."/>
            <person name="Westbury M.V."/>
            <person name="Russo I.M."/>
            <person name="Gopalakrishnan S."/>
            <person name="Rakotoarivelo A."/>
            <person name="Olsen R.A."/>
            <person name="Prost S."/>
            <person name="Tunstall T."/>
            <person name="Ryder O.A."/>
            <person name="Dalen L."/>
            <person name="Bruford M.W."/>
        </authorList>
    </citation>
    <scope>NUCLEOTIDE SEQUENCE [LARGE SCALE GENOMIC DNA]</scope>
    <source>
        <strain evidence="1">SBR-YM</strain>
        <tissue evidence="1">Skin</tissue>
    </source>
</reference>
<evidence type="ECO:0000313" key="1">
    <source>
        <dbReference type="EMBL" id="KAF5912521.1"/>
    </source>
</evidence>
<gene>
    <name evidence="1" type="ORF">HPG69_004192</name>
</gene>
<name>A0A7J7EA41_DICBM</name>
<keyword evidence="2" id="KW-1185">Reference proteome</keyword>
<dbReference type="Proteomes" id="UP000551758">
    <property type="component" value="Unassembled WGS sequence"/>
</dbReference>
<accession>A0A7J7EA41</accession>
<protein>
    <submittedName>
        <fullName evidence="1">Uncharacterized protein</fullName>
    </submittedName>
</protein>
<comment type="caution">
    <text evidence="1">The sequence shown here is derived from an EMBL/GenBank/DDBJ whole genome shotgun (WGS) entry which is preliminary data.</text>
</comment>
<dbReference type="EMBL" id="JACDTQ010003814">
    <property type="protein sequence ID" value="KAF5912521.1"/>
    <property type="molecule type" value="Genomic_DNA"/>
</dbReference>
<evidence type="ECO:0000313" key="2">
    <source>
        <dbReference type="Proteomes" id="UP000551758"/>
    </source>
</evidence>